<dbReference type="GO" id="GO:0006355">
    <property type="term" value="P:regulation of DNA-templated transcription"/>
    <property type="evidence" value="ECO:0007669"/>
    <property type="project" value="InterPro"/>
</dbReference>
<gene>
    <name evidence="2" type="ORF">CP500_009825</name>
</gene>
<dbReference type="InterPro" id="IPR013321">
    <property type="entry name" value="Arc_rbn_hlx_hlx"/>
</dbReference>
<accession>A0A2G4F1I0</accession>
<dbReference type="Pfam" id="PF22513">
    <property type="entry name" value="FitA-like_RHH"/>
    <property type="match status" value="1"/>
</dbReference>
<comment type="caution">
    <text evidence="2">The sequence shown here is derived from an EMBL/GenBank/DDBJ whole genome shotgun (WGS) entry which is preliminary data.</text>
</comment>
<evidence type="ECO:0000313" key="3">
    <source>
        <dbReference type="Proteomes" id="UP000226442"/>
    </source>
</evidence>
<dbReference type="AlphaFoldDB" id="A0A2G4F1I0"/>
<evidence type="ECO:0000259" key="1">
    <source>
        <dbReference type="Pfam" id="PF22513"/>
    </source>
</evidence>
<dbReference type="RefSeq" id="WP_096829714.1">
    <property type="nucleotide sequence ID" value="NZ_NXIB02000046.1"/>
</dbReference>
<sequence>MATLQIENIPEELYARLQELADAQNRSISAFAIAILEAELSTKTKPLSGQRKKSVRELLAEISRRRESRPANMGMILDSTALIREDRDKNITRFS</sequence>
<dbReference type="InterPro" id="IPR053853">
    <property type="entry name" value="FitA-like_RHH"/>
</dbReference>
<proteinExistence type="predicted"/>
<dbReference type="Gene3D" id="1.10.1220.10">
    <property type="entry name" value="Met repressor-like"/>
    <property type="match status" value="1"/>
</dbReference>
<dbReference type="EMBL" id="NXIB02000046">
    <property type="protein sequence ID" value="PHX55620.1"/>
    <property type="molecule type" value="Genomic_DNA"/>
</dbReference>
<dbReference type="OrthoDB" id="2389872at2"/>
<keyword evidence="3" id="KW-1185">Reference proteome</keyword>
<name>A0A2G4F1I0_9CYAN</name>
<dbReference type="InterPro" id="IPR010985">
    <property type="entry name" value="Ribbon_hlx_hlx"/>
</dbReference>
<dbReference type="SUPFAM" id="SSF47598">
    <property type="entry name" value="Ribbon-helix-helix"/>
    <property type="match status" value="1"/>
</dbReference>
<organism evidence="2 3">
    <name type="scientific">Tychonema bourrellyi FEM_GT703</name>
    <dbReference type="NCBI Taxonomy" id="2040638"/>
    <lineage>
        <taxon>Bacteria</taxon>
        <taxon>Bacillati</taxon>
        <taxon>Cyanobacteriota</taxon>
        <taxon>Cyanophyceae</taxon>
        <taxon>Oscillatoriophycideae</taxon>
        <taxon>Oscillatoriales</taxon>
        <taxon>Microcoleaceae</taxon>
        <taxon>Tychonema</taxon>
    </lineage>
</organism>
<protein>
    <recommendedName>
        <fullName evidence="1">Antitoxin FitA-like ribbon-helix-helix domain-containing protein</fullName>
    </recommendedName>
</protein>
<dbReference type="Proteomes" id="UP000226442">
    <property type="component" value="Unassembled WGS sequence"/>
</dbReference>
<reference evidence="2" key="1">
    <citation type="submission" date="2017-10" db="EMBL/GenBank/DDBJ databases">
        <title>Draft genome sequence of the planktic cyanobacteria Tychonema bourrellyi isolated from alpine lentic freshwater.</title>
        <authorList>
            <person name="Tett A."/>
            <person name="Armanini F."/>
            <person name="Asnicar F."/>
            <person name="Boscaini A."/>
            <person name="Pasolli E."/>
            <person name="Zolfo M."/>
            <person name="Donati C."/>
            <person name="Salmaso N."/>
            <person name="Segata N."/>
        </authorList>
    </citation>
    <scope>NUCLEOTIDE SEQUENCE</scope>
    <source>
        <strain evidence="2">FEM_GT703</strain>
    </source>
</reference>
<evidence type="ECO:0000313" key="2">
    <source>
        <dbReference type="EMBL" id="PHX55620.1"/>
    </source>
</evidence>
<feature type="domain" description="Antitoxin FitA-like ribbon-helix-helix" evidence="1">
    <location>
        <begin position="2"/>
        <end position="39"/>
    </location>
</feature>